<feature type="transmembrane region" description="Helical" evidence="11">
    <location>
        <begin position="226"/>
        <end position="244"/>
    </location>
</feature>
<reference evidence="13 14" key="1">
    <citation type="submission" date="2021-03" db="EMBL/GenBank/DDBJ databases">
        <authorList>
            <person name="King G.J."/>
            <person name="Bancroft I."/>
            <person name="Baten A."/>
            <person name="Bloomfield J."/>
            <person name="Borpatragohain P."/>
            <person name="He Z."/>
            <person name="Irish N."/>
            <person name="Irwin J."/>
            <person name="Liu K."/>
            <person name="Mauleon R.P."/>
            <person name="Moore J."/>
            <person name="Morris R."/>
            <person name="Ostergaard L."/>
            <person name="Wang B."/>
            <person name="Wells R."/>
        </authorList>
    </citation>
    <scope>NUCLEOTIDE SEQUENCE [LARGE SCALE GENOMIC DNA]</scope>
    <source>
        <strain evidence="13">R-o-18</strain>
        <tissue evidence="13">Leaf</tissue>
    </source>
</reference>
<dbReference type="InterPro" id="IPR039391">
    <property type="entry name" value="Phytocyanin-like"/>
</dbReference>
<dbReference type="SUPFAM" id="SSF49503">
    <property type="entry name" value="Cupredoxins"/>
    <property type="match status" value="1"/>
</dbReference>
<proteinExistence type="inferred from homology"/>
<protein>
    <recommendedName>
        <fullName evidence="12">Phytocyanin domain-containing protein</fullName>
    </recommendedName>
</protein>
<keyword evidence="5 11" id="KW-0472">Membrane</keyword>
<sequence>MQAKASSNGYDFSAFTINTHTSTQEQHRVQEIITSFGEMGLVKTFDVYLMIVMLAGLVFALGLSNGYKFYVGGKDGWVLTPSEDYSHWSHRNRFQVNDTLYFKYPKGKDSVLEVSEEEYNTCNTTHPITSVSDGGSLFVLSRSGPFFFVSGNSENCLKGQKLAVNVMSTAHHSRSPRQPSPSPSPSPSPTLSPIAWSSPAPSPGVVLSDSEALAPAPEPAKARNSACLVGPGMVSLGLVLFVFIRSMV</sequence>
<evidence type="ECO:0000313" key="14">
    <source>
        <dbReference type="Proteomes" id="UP000823674"/>
    </source>
</evidence>
<dbReference type="Pfam" id="PF02298">
    <property type="entry name" value="Cu_bind_like"/>
    <property type="match status" value="1"/>
</dbReference>
<evidence type="ECO:0000256" key="5">
    <source>
        <dbReference type="ARBA" id="ARBA00023136"/>
    </source>
</evidence>
<keyword evidence="4" id="KW-0732">Signal</keyword>
<dbReference type="CDD" id="cd11019">
    <property type="entry name" value="OsENODL1_like"/>
    <property type="match status" value="1"/>
</dbReference>
<evidence type="ECO:0000256" key="9">
    <source>
        <dbReference type="ARBA" id="ARBA00035011"/>
    </source>
</evidence>
<accession>A0ABQ7LTU5</accession>
<gene>
    <name evidence="13" type="primary">A08p027620.1_BraROA</name>
    <name evidence="13" type="ORF">IGI04_031527</name>
</gene>
<dbReference type="PANTHER" id="PTHR33021:SF185">
    <property type="entry name" value="EARLY NODULIN-LIKE PROTEIN 3-RELATED"/>
    <property type="match status" value="1"/>
</dbReference>
<dbReference type="EMBL" id="JADBGQ010000007">
    <property type="protein sequence ID" value="KAG5389986.1"/>
    <property type="molecule type" value="Genomic_DNA"/>
</dbReference>
<feature type="region of interest" description="Disordered" evidence="10">
    <location>
        <begin position="168"/>
        <end position="195"/>
    </location>
</feature>
<evidence type="ECO:0000256" key="11">
    <source>
        <dbReference type="SAM" id="Phobius"/>
    </source>
</evidence>
<keyword evidence="8" id="KW-0449">Lipoprotein</keyword>
<dbReference type="PANTHER" id="PTHR33021">
    <property type="entry name" value="BLUE COPPER PROTEIN"/>
    <property type="match status" value="1"/>
</dbReference>
<feature type="compositionally biased region" description="Pro residues" evidence="10">
    <location>
        <begin position="178"/>
        <end position="190"/>
    </location>
</feature>
<dbReference type="Proteomes" id="UP000823674">
    <property type="component" value="Chromosome A08"/>
</dbReference>
<evidence type="ECO:0000256" key="1">
    <source>
        <dbReference type="ARBA" id="ARBA00004609"/>
    </source>
</evidence>
<dbReference type="InterPro" id="IPR003245">
    <property type="entry name" value="Phytocyanin_dom"/>
</dbReference>
<evidence type="ECO:0000256" key="4">
    <source>
        <dbReference type="ARBA" id="ARBA00022729"/>
    </source>
</evidence>
<evidence type="ECO:0000256" key="7">
    <source>
        <dbReference type="ARBA" id="ARBA00023180"/>
    </source>
</evidence>
<keyword evidence="11" id="KW-0812">Transmembrane</keyword>
<keyword evidence="7" id="KW-0325">Glycoprotein</keyword>
<evidence type="ECO:0000256" key="8">
    <source>
        <dbReference type="ARBA" id="ARBA00023288"/>
    </source>
</evidence>
<feature type="transmembrane region" description="Helical" evidence="11">
    <location>
        <begin position="47"/>
        <end position="67"/>
    </location>
</feature>
<evidence type="ECO:0000256" key="3">
    <source>
        <dbReference type="ARBA" id="ARBA00022622"/>
    </source>
</evidence>
<evidence type="ECO:0000256" key="2">
    <source>
        <dbReference type="ARBA" id="ARBA00022475"/>
    </source>
</evidence>
<dbReference type="InterPro" id="IPR008972">
    <property type="entry name" value="Cupredoxin"/>
</dbReference>
<keyword evidence="2" id="KW-1003">Cell membrane</keyword>
<keyword evidence="14" id="KW-1185">Reference proteome</keyword>
<comment type="similarity">
    <text evidence="9">Belongs to the early nodulin-like (ENODL) family.</text>
</comment>
<evidence type="ECO:0000313" key="13">
    <source>
        <dbReference type="EMBL" id="KAG5389986.1"/>
    </source>
</evidence>
<evidence type="ECO:0000259" key="12">
    <source>
        <dbReference type="PROSITE" id="PS51485"/>
    </source>
</evidence>
<keyword evidence="6" id="KW-1015">Disulfide bond</keyword>
<evidence type="ECO:0000256" key="6">
    <source>
        <dbReference type="ARBA" id="ARBA00023157"/>
    </source>
</evidence>
<evidence type="ECO:0000256" key="10">
    <source>
        <dbReference type="SAM" id="MobiDB-lite"/>
    </source>
</evidence>
<feature type="domain" description="Phytocyanin" evidence="12">
    <location>
        <begin position="67"/>
        <end position="168"/>
    </location>
</feature>
<name>A0ABQ7LTU5_BRACM</name>
<dbReference type="PROSITE" id="PS51485">
    <property type="entry name" value="PHYTOCYANIN"/>
    <property type="match status" value="1"/>
</dbReference>
<comment type="caution">
    <text evidence="13">The sequence shown here is derived from an EMBL/GenBank/DDBJ whole genome shotgun (WGS) entry which is preliminary data.</text>
</comment>
<keyword evidence="3" id="KW-0336">GPI-anchor</keyword>
<comment type="subcellular location">
    <subcellularLocation>
        <location evidence="1">Cell membrane</location>
        <topology evidence="1">Lipid-anchor</topology>
        <topology evidence="1">GPI-anchor</topology>
    </subcellularLocation>
</comment>
<keyword evidence="11" id="KW-1133">Transmembrane helix</keyword>
<organism evidence="13 14">
    <name type="scientific">Brassica rapa subsp. trilocularis</name>
    <dbReference type="NCBI Taxonomy" id="1813537"/>
    <lineage>
        <taxon>Eukaryota</taxon>
        <taxon>Viridiplantae</taxon>
        <taxon>Streptophyta</taxon>
        <taxon>Embryophyta</taxon>
        <taxon>Tracheophyta</taxon>
        <taxon>Spermatophyta</taxon>
        <taxon>Magnoliopsida</taxon>
        <taxon>eudicotyledons</taxon>
        <taxon>Gunneridae</taxon>
        <taxon>Pentapetalae</taxon>
        <taxon>rosids</taxon>
        <taxon>malvids</taxon>
        <taxon>Brassicales</taxon>
        <taxon>Brassicaceae</taxon>
        <taxon>Brassiceae</taxon>
        <taxon>Brassica</taxon>
    </lineage>
</organism>
<dbReference type="InterPro" id="IPR041846">
    <property type="entry name" value="ENL_dom"/>
</dbReference>
<dbReference type="Gene3D" id="2.60.40.420">
    <property type="entry name" value="Cupredoxins - blue copper proteins"/>
    <property type="match status" value="1"/>
</dbReference>